<dbReference type="EMBL" id="JAUOPB010000010">
    <property type="protein sequence ID" value="MDO6423544.1"/>
    <property type="molecule type" value="Genomic_DNA"/>
</dbReference>
<accession>A0AAW7XB18</accession>
<dbReference type="Gene3D" id="2.40.160.60">
    <property type="entry name" value="Outer membrane protein transport protein (OMPP1/FadL/TodX)"/>
    <property type="match status" value="1"/>
</dbReference>
<name>A0AAW7XB18_9GAMM</name>
<dbReference type="AlphaFoldDB" id="A0AAW7XB18"/>
<reference evidence="2" key="1">
    <citation type="submission" date="2023-07" db="EMBL/GenBank/DDBJ databases">
        <title>Genome content predicts the carbon catabolic preferences of heterotrophic bacteria.</title>
        <authorList>
            <person name="Gralka M."/>
        </authorList>
    </citation>
    <scope>NUCLEOTIDE SEQUENCE</scope>
    <source>
        <strain evidence="2">I3M17_2</strain>
    </source>
</reference>
<feature type="chain" id="PRO_5043431897" evidence="1">
    <location>
        <begin position="28"/>
        <end position="428"/>
    </location>
</feature>
<feature type="signal peptide" evidence="1">
    <location>
        <begin position="1"/>
        <end position="27"/>
    </location>
</feature>
<dbReference type="PROSITE" id="PS51257">
    <property type="entry name" value="PROKAR_LIPOPROTEIN"/>
    <property type="match status" value="1"/>
</dbReference>
<comment type="caution">
    <text evidence="2">The sequence shown here is derived from an EMBL/GenBank/DDBJ whole genome shotgun (WGS) entry which is preliminary data.</text>
</comment>
<evidence type="ECO:0000256" key="1">
    <source>
        <dbReference type="SAM" id="SignalP"/>
    </source>
</evidence>
<gene>
    <name evidence="2" type="primary">traF</name>
    <name evidence="2" type="ORF">Q4521_13770</name>
</gene>
<dbReference type="RefSeq" id="WP_303493187.1">
    <property type="nucleotide sequence ID" value="NZ_JAUOPB010000010.1"/>
</dbReference>
<dbReference type="Pfam" id="PF13729">
    <property type="entry name" value="TraF_2"/>
    <property type="match status" value="1"/>
</dbReference>
<protein>
    <submittedName>
        <fullName evidence="2">Conjugal transfer protein TraF</fullName>
    </submittedName>
</protein>
<sequence>MKPTFPILRANLLATATAACMSAPAWSISYGTYDARAMGMGSVGVAAGNTENAIFYNPALLALHDGDEDSSRDGRLFVPIVILQASGAYSEAVDIADQDLDGALSSAVDNFNANQGAASAGQVSAALTDLDGAIDDLANEDIGLDNFIGFNISEPGDREGGAFFFGTRIMAGGRATVPEQDRAVVDRYQSAMDIIAAGGTLADIDPELVDDDGNLIDPNDSLSSSVDIGAVALTEWGVAFAKEIDVMGLPVSFGATPKAVRVDVYRESRGYSDGDLNFDDNYKSHYTINGDIGVAVEFAKHYRIGMAIKDVVPHDFQSTSVDEVTLRPRSRMGVAYTNSLFQIGVDMDLNEIEPLAGEAPYQDAAIGVEFTPFWGWDFRAGYQMDMTGVRDYSYSAGLAYKVTRFVFELSYLKGSASEGGGVQLGWAF</sequence>
<evidence type="ECO:0000313" key="2">
    <source>
        <dbReference type="EMBL" id="MDO6423544.1"/>
    </source>
</evidence>
<keyword evidence="1" id="KW-0732">Signal</keyword>
<proteinExistence type="predicted"/>
<organism evidence="2 3">
    <name type="scientific">Saccharophagus degradans</name>
    <dbReference type="NCBI Taxonomy" id="86304"/>
    <lineage>
        <taxon>Bacteria</taxon>
        <taxon>Pseudomonadati</taxon>
        <taxon>Pseudomonadota</taxon>
        <taxon>Gammaproteobacteria</taxon>
        <taxon>Cellvibrionales</taxon>
        <taxon>Cellvibrionaceae</taxon>
        <taxon>Saccharophagus</taxon>
    </lineage>
</organism>
<evidence type="ECO:0000313" key="3">
    <source>
        <dbReference type="Proteomes" id="UP001169760"/>
    </source>
</evidence>
<dbReference type="Proteomes" id="UP001169760">
    <property type="component" value="Unassembled WGS sequence"/>
</dbReference>
<dbReference type="InterPro" id="IPR032811">
    <property type="entry name" value="Put_conjugal_transfer"/>
</dbReference>